<dbReference type="EMBL" id="JBHSIU010000066">
    <property type="protein sequence ID" value="MFC5004772.1"/>
    <property type="molecule type" value="Genomic_DNA"/>
</dbReference>
<feature type="domain" description="HTH lacI-type" evidence="4">
    <location>
        <begin position="3"/>
        <end position="57"/>
    </location>
</feature>
<dbReference type="CDD" id="cd06267">
    <property type="entry name" value="PBP1_LacI_sugar_binding-like"/>
    <property type="match status" value="1"/>
</dbReference>
<evidence type="ECO:0000259" key="4">
    <source>
        <dbReference type="PROSITE" id="PS50932"/>
    </source>
</evidence>
<name>A0ABV9WBF3_9ACTN</name>
<keyword evidence="6" id="KW-1185">Reference proteome</keyword>
<dbReference type="RefSeq" id="WP_380124968.1">
    <property type="nucleotide sequence ID" value="NZ_JBHSIU010000066.1"/>
</dbReference>
<protein>
    <submittedName>
        <fullName evidence="5">LacI family DNA-binding transcriptional regulator</fullName>
    </submittedName>
</protein>
<evidence type="ECO:0000256" key="3">
    <source>
        <dbReference type="ARBA" id="ARBA00023163"/>
    </source>
</evidence>
<dbReference type="Pfam" id="PF00356">
    <property type="entry name" value="LacI"/>
    <property type="match status" value="1"/>
</dbReference>
<keyword evidence="1" id="KW-0805">Transcription regulation</keyword>
<dbReference type="PANTHER" id="PTHR30146">
    <property type="entry name" value="LACI-RELATED TRANSCRIPTIONAL REPRESSOR"/>
    <property type="match status" value="1"/>
</dbReference>
<keyword evidence="3" id="KW-0804">Transcription</keyword>
<organism evidence="5 6">
    <name type="scientific">Dactylosporangium cerinum</name>
    <dbReference type="NCBI Taxonomy" id="1434730"/>
    <lineage>
        <taxon>Bacteria</taxon>
        <taxon>Bacillati</taxon>
        <taxon>Actinomycetota</taxon>
        <taxon>Actinomycetes</taxon>
        <taxon>Micromonosporales</taxon>
        <taxon>Micromonosporaceae</taxon>
        <taxon>Dactylosporangium</taxon>
    </lineage>
</organism>
<dbReference type="PROSITE" id="PS50932">
    <property type="entry name" value="HTH_LACI_2"/>
    <property type="match status" value="1"/>
</dbReference>
<dbReference type="CDD" id="cd01392">
    <property type="entry name" value="HTH_LacI"/>
    <property type="match status" value="1"/>
</dbReference>
<keyword evidence="2 5" id="KW-0238">DNA-binding</keyword>
<accession>A0ABV9WBF3</accession>
<sequence length="330" mass="34716">MVATIYDVARAAGVSPSTVSRSLSVPDLVNAETRLRVQQIAAELGYRPNRAARGLITGRTGNIGLIVTDLSNPFFPEVVKGVQGRARESDYSVLLADTGEDPTVEVGLIRALCKQVDGIVLCSSRMTEADLRGVTGDTLTVLLNRRVSKVPAVTIDNADGIRQAVAHLQALGHHRVGYVAGPRTSWSNRERLRGLRAATTAAGLELVEVGAVAPHFAGGVAAADLVLSAGVTAVFAYNDLIALGLLNRFRAKNVSVPGDISVIGVDDIMFSEMVSPSLTTLAQPKEQLGRVGVDLLLQLLQDADPSGAARRTVTSQLVIRSSTGTAPPAR</sequence>
<evidence type="ECO:0000256" key="1">
    <source>
        <dbReference type="ARBA" id="ARBA00023015"/>
    </source>
</evidence>
<dbReference type="Gene3D" id="1.10.260.40">
    <property type="entry name" value="lambda repressor-like DNA-binding domains"/>
    <property type="match status" value="1"/>
</dbReference>
<dbReference type="InterPro" id="IPR028082">
    <property type="entry name" value="Peripla_BP_I"/>
</dbReference>
<evidence type="ECO:0000256" key="2">
    <source>
        <dbReference type="ARBA" id="ARBA00023125"/>
    </source>
</evidence>
<dbReference type="InterPro" id="IPR000843">
    <property type="entry name" value="HTH_LacI"/>
</dbReference>
<dbReference type="Gene3D" id="3.40.50.2300">
    <property type="match status" value="2"/>
</dbReference>
<dbReference type="SUPFAM" id="SSF47413">
    <property type="entry name" value="lambda repressor-like DNA-binding domains"/>
    <property type="match status" value="1"/>
</dbReference>
<dbReference type="InterPro" id="IPR046335">
    <property type="entry name" value="LacI/GalR-like_sensor"/>
</dbReference>
<gene>
    <name evidence="5" type="ORF">ACFPIJ_43970</name>
</gene>
<evidence type="ECO:0000313" key="5">
    <source>
        <dbReference type="EMBL" id="MFC5004772.1"/>
    </source>
</evidence>
<dbReference type="GO" id="GO:0003677">
    <property type="term" value="F:DNA binding"/>
    <property type="evidence" value="ECO:0007669"/>
    <property type="project" value="UniProtKB-KW"/>
</dbReference>
<proteinExistence type="predicted"/>
<dbReference type="Pfam" id="PF13377">
    <property type="entry name" value="Peripla_BP_3"/>
    <property type="match status" value="1"/>
</dbReference>
<dbReference type="SUPFAM" id="SSF53822">
    <property type="entry name" value="Periplasmic binding protein-like I"/>
    <property type="match status" value="1"/>
</dbReference>
<comment type="caution">
    <text evidence="5">The sequence shown here is derived from an EMBL/GenBank/DDBJ whole genome shotgun (WGS) entry which is preliminary data.</text>
</comment>
<dbReference type="InterPro" id="IPR010982">
    <property type="entry name" value="Lambda_DNA-bd_dom_sf"/>
</dbReference>
<dbReference type="SMART" id="SM00354">
    <property type="entry name" value="HTH_LACI"/>
    <property type="match status" value="1"/>
</dbReference>
<dbReference type="PANTHER" id="PTHR30146:SF138">
    <property type="entry name" value="TRANSCRIPTIONAL REGULATORY PROTEIN"/>
    <property type="match status" value="1"/>
</dbReference>
<dbReference type="Proteomes" id="UP001595912">
    <property type="component" value="Unassembled WGS sequence"/>
</dbReference>
<reference evidence="6" key="1">
    <citation type="journal article" date="2019" name="Int. J. Syst. Evol. Microbiol.">
        <title>The Global Catalogue of Microorganisms (GCM) 10K type strain sequencing project: providing services to taxonomists for standard genome sequencing and annotation.</title>
        <authorList>
            <consortium name="The Broad Institute Genomics Platform"/>
            <consortium name="The Broad Institute Genome Sequencing Center for Infectious Disease"/>
            <person name="Wu L."/>
            <person name="Ma J."/>
        </authorList>
    </citation>
    <scope>NUCLEOTIDE SEQUENCE [LARGE SCALE GENOMIC DNA]</scope>
    <source>
        <strain evidence="6">CGMCC 4.7152</strain>
    </source>
</reference>
<evidence type="ECO:0000313" key="6">
    <source>
        <dbReference type="Proteomes" id="UP001595912"/>
    </source>
</evidence>